<dbReference type="AlphaFoldDB" id="A0A3M7SSU1"/>
<sequence length="62" mass="7217">MPKFSKKVTIRLLTMKICIFKKINMLKITALRFWSALDVYSGGSSYQKALSELFEAKSMLYF</sequence>
<evidence type="ECO:0000313" key="1">
    <source>
        <dbReference type="EMBL" id="RNA38628.1"/>
    </source>
</evidence>
<dbReference type="Proteomes" id="UP000276133">
    <property type="component" value="Unassembled WGS sequence"/>
</dbReference>
<name>A0A3M7SSU1_BRAPC</name>
<protein>
    <submittedName>
        <fullName evidence="1">Uncharacterized protein</fullName>
    </submittedName>
</protein>
<keyword evidence="2" id="KW-1185">Reference proteome</keyword>
<comment type="caution">
    <text evidence="1">The sequence shown here is derived from an EMBL/GenBank/DDBJ whole genome shotgun (WGS) entry which is preliminary data.</text>
</comment>
<evidence type="ECO:0000313" key="2">
    <source>
        <dbReference type="Proteomes" id="UP000276133"/>
    </source>
</evidence>
<organism evidence="1 2">
    <name type="scientific">Brachionus plicatilis</name>
    <name type="common">Marine rotifer</name>
    <name type="synonym">Brachionus muelleri</name>
    <dbReference type="NCBI Taxonomy" id="10195"/>
    <lineage>
        <taxon>Eukaryota</taxon>
        <taxon>Metazoa</taxon>
        <taxon>Spiralia</taxon>
        <taxon>Gnathifera</taxon>
        <taxon>Rotifera</taxon>
        <taxon>Eurotatoria</taxon>
        <taxon>Monogononta</taxon>
        <taxon>Pseudotrocha</taxon>
        <taxon>Ploima</taxon>
        <taxon>Brachionidae</taxon>
        <taxon>Brachionus</taxon>
    </lineage>
</organism>
<accession>A0A3M7SSU1</accession>
<dbReference type="EMBL" id="REGN01000846">
    <property type="protein sequence ID" value="RNA38628.1"/>
    <property type="molecule type" value="Genomic_DNA"/>
</dbReference>
<reference evidence="1 2" key="1">
    <citation type="journal article" date="2018" name="Sci. Rep.">
        <title>Genomic signatures of local adaptation to the degree of environmental predictability in rotifers.</title>
        <authorList>
            <person name="Franch-Gras L."/>
            <person name="Hahn C."/>
            <person name="Garcia-Roger E.M."/>
            <person name="Carmona M.J."/>
            <person name="Serra M."/>
            <person name="Gomez A."/>
        </authorList>
    </citation>
    <scope>NUCLEOTIDE SEQUENCE [LARGE SCALE GENOMIC DNA]</scope>
    <source>
        <strain evidence="1">HYR1</strain>
    </source>
</reference>
<proteinExistence type="predicted"/>
<gene>
    <name evidence="1" type="ORF">BpHYR1_012073</name>
</gene>